<dbReference type="InterPro" id="IPR017946">
    <property type="entry name" value="PLC-like_Pdiesterase_TIM-brl"/>
</dbReference>
<keyword evidence="2" id="KW-1185">Reference proteome</keyword>
<dbReference type="PANTHER" id="PTHR13593:SF113">
    <property type="entry name" value="SI:DKEY-266F7.9"/>
    <property type="match status" value="1"/>
</dbReference>
<dbReference type="RefSeq" id="WP_305009143.1">
    <property type="nucleotide sequence ID" value="NZ_JAUQSY010000024.1"/>
</dbReference>
<organism evidence="1 2">
    <name type="scientific">Hymenobacter aranciens</name>
    <dbReference type="NCBI Taxonomy" id="3063996"/>
    <lineage>
        <taxon>Bacteria</taxon>
        <taxon>Pseudomonadati</taxon>
        <taxon>Bacteroidota</taxon>
        <taxon>Cytophagia</taxon>
        <taxon>Cytophagales</taxon>
        <taxon>Hymenobacteraceae</taxon>
        <taxon>Hymenobacter</taxon>
    </lineage>
</organism>
<protein>
    <recommendedName>
        <fullName evidence="3">Phosphatidylinositol diacylglycerol-lyase</fullName>
    </recommendedName>
</protein>
<dbReference type="Proteomes" id="UP001176429">
    <property type="component" value="Unassembled WGS sequence"/>
</dbReference>
<sequence>MATIAPPSFQKYDTGILPKIAISGSTVVEVHQSQNLQDIYYHVGQLDDTTWNYGPSTQYDDGITPGVALNASGTVVEVHQSNGGSSNLWCHVGPVNTSSKSISFGKSQQYDKGTTPSVALNDHGVVVEIHQSNGASTSLWYNVGQVDTSKKEIDFGKSWEHVNGVTPIVALNNNGLVVEVHQSNGPSFNLWYTVGQVNTSDKSISFGESQPYDTGTRPAITLTDDGRVIEVHRSQTFDTLWRRTGTVNAATNTIVWDNNGISILYGQGDTPSIGLSGANLIQVDQSASFALMYAATTLADHSNWMADNLSLLGSRQLQQIVLPASHDAGMYTLESCFPGANSCNTQTQTRTIGEQLVGGSRYFDLRPVLYNSTLYTGHYFALNAGCNGGALSDILSQVKEFMQNSRDLVILKFSHYFNRDSMLAGFGTAQMEQLINLVTSTLGPVLYTGAVPSGGLATATLNDLMASGGRVLAVFDELDSSLKESGIYSYLDRSNSALGGKTGTADLIVYDVYAQKSELDEMISNQLEKLDNPANHGGSLFLLSWTLTLSAAQSVVCGSYSSYVTSILSLADQAAEALYPTMQQWLQGGQISTTYIPNLLYIDNSRGYATEVALWLNQQLLA</sequence>
<reference evidence="1" key="1">
    <citation type="submission" date="2023-07" db="EMBL/GenBank/DDBJ databases">
        <authorList>
            <person name="Kim M.K."/>
        </authorList>
    </citation>
    <scope>NUCLEOTIDE SEQUENCE</scope>
    <source>
        <strain evidence="1">ASUV-10-1</strain>
    </source>
</reference>
<dbReference type="PANTHER" id="PTHR13593">
    <property type="match status" value="1"/>
</dbReference>
<accession>A0ABT9BJ43</accession>
<comment type="caution">
    <text evidence="1">The sequence shown here is derived from an EMBL/GenBank/DDBJ whole genome shotgun (WGS) entry which is preliminary data.</text>
</comment>
<dbReference type="Gene3D" id="3.20.20.190">
    <property type="entry name" value="Phosphatidylinositol (PI) phosphodiesterase"/>
    <property type="match status" value="1"/>
</dbReference>
<evidence type="ECO:0000313" key="1">
    <source>
        <dbReference type="EMBL" id="MDO7877689.1"/>
    </source>
</evidence>
<dbReference type="SUPFAM" id="SSF51695">
    <property type="entry name" value="PLC-like phosphodiesterases"/>
    <property type="match status" value="1"/>
</dbReference>
<evidence type="ECO:0000313" key="2">
    <source>
        <dbReference type="Proteomes" id="UP001176429"/>
    </source>
</evidence>
<gene>
    <name evidence="1" type="ORF">Q5H93_23335</name>
</gene>
<dbReference type="EMBL" id="JAUQSY010000024">
    <property type="protein sequence ID" value="MDO7877689.1"/>
    <property type="molecule type" value="Genomic_DNA"/>
</dbReference>
<name>A0ABT9BJ43_9BACT</name>
<dbReference type="InterPro" id="IPR051057">
    <property type="entry name" value="PI-PLC_domain"/>
</dbReference>
<proteinExistence type="predicted"/>
<evidence type="ECO:0008006" key="3">
    <source>
        <dbReference type="Google" id="ProtNLM"/>
    </source>
</evidence>